<comment type="caution">
    <text evidence="11">The sequence shown here is derived from an EMBL/GenBank/DDBJ whole genome shotgun (WGS) entry which is preliminary data.</text>
</comment>
<dbReference type="HAMAP" id="MF_00022">
    <property type="entry name" value="Glu_tRNA_synth_type1"/>
    <property type="match status" value="1"/>
</dbReference>
<evidence type="ECO:0000256" key="3">
    <source>
        <dbReference type="ARBA" id="ARBA00022598"/>
    </source>
</evidence>
<dbReference type="InterPro" id="IPR001412">
    <property type="entry name" value="aa-tRNA-synth_I_CS"/>
</dbReference>
<organism evidence="11 12">
    <name type="scientific">Maricaulis maris</name>
    <dbReference type="NCBI Taxonomy" id="74318"/>
    <lineage>
        <taxon>Bacteria</taxon>
        <taxon>Pseudomonadati</taxon>
        <taxon>Pseudomonadota</taxon>
        <taxon>Alphaproteobacteria</taxon>
        <taxon>Maricaulales</taxon>
        <taxon>Maricaulaceae</taxon>
        <taxon>Maricaulis</taxon>
    </lineage>
</organism>
<dbReference type="AlphaFoldDB" id="A0A495D3H2"/>
<dbReference type="InterPro" id="IPR004527">
    <property type="entry name" value="Glu-tRNA-ligase_bac/mito"/>
</dbReference>
<dbReference type="GO" id="GO:0005524">
    <property type="term" value="F:ATP binding"/>
    <property type="evidence" value="ECO:0007669"/>
    <property type="project" value="UniProtKB-UniRule"/>
</dbReference>
<keyword evidence="2 8" id="KW-0963">Cytoplasm</keyword>
<dbReference type="InterPro" id="IPR049940">
    <property type="entry name" value="GluQ/Sye"/>
</dbReference>
<dbReference type="InterPro" id="IPR014729">
    <property type="entry name" value="Rossmann-like_a/b/a_fold"/>
</dbReference>
<dbReference type="EMBL" id="RBIM01000007">
    <property type="protein sequence ID" value="RKQ95309.1"/>
    <property type="molecule type" value="Genomic_DNA"/>
</dbReference>
<proteinExistence type="inferred from homology"/>
<dbReference type="InterPro" id="IPR020058">
    <property type="entry name" value="Glu/Gln-tRNA-synth_Ib_cat-dom"/>
</dbReference>
<comment type="similarity">
    <text evidence="1 8">Belongs to the class-I aminoacyl-tRNA synthetase family. Glutamate--tRNA ligase type 1 subfamily.</text>
</comment>
<evidence type="ECO:0000256" key="4">
    <source>
        <dbReference type="ARBA" id="ARBA00022741"/>
    </source>
</evidence>
<protein>
    <recommendedName>
        <fullName evidence="8">Glutamate--tRNA ligase</fullName>
        <ecNumber evidence="8">6.1.1.17</ecNumber>
    </recommendedName>
    <alternativeName>
        <fullName evidence="8">Glutamyl-tRNA synthetase</fullName>
        <shortName evidence="8">GluRS</shortName>
    </alternativeName>
</protein>
<keyword evidence="6 8" id="KW-0648">Protein biosynthesis</keyword>
<dbReference type="PROSITE" id="PS00178">
    <property type="entry name" value="AA_TRNA_LIGASE_I"/>
    <property type="match status" value="1"/>
</dbReference>
<evidence type="ECO:0000256" key="6">
    <source>
        <dbReference type="ARBA" id="ARBA00022917"/>
    </source>
</evidence>
<evidence type="ECO:0000256" key="1">
    <source>
        <dbReference type="ARBA" id="ARBA00007894"/>
    </source>
</evidence>
<feature type="short sequence motif" description="'KMSKS' region" evidence="8">
    <location>
        <begin position="239"/>
        <end position="243"/>
    </location>
</feature>
<dbReference type="GO" id="GO:0004818">
    <property type="term" value="F:glutamate-tRNA ligase activity"/>
    <property type="evidence" value="ECO:0007669"/>
    <property type="project" value="UniProtKB-UniRule"/>
</dbReference>
<dbReference type="OrthoDB" id="9807503at2"/>
<feature type="domain" description="Aminoacyl-tRNA synthetase class I anticodon-binding" evidence="10">
    <location>
        <begin position="371"/>
        <end position="441"/>
    </location>
</feature>
<dbReference type="Gene3D" id="3.40.50.620">
    <property type="entry name" value="HUPs"/>
    <property type="match status" value="1"/>
</dbReference>
<dbReference type="InterPro" id="IPR020751">
    <property type="entry name" value="aa-tRNA-synth_I_codon-bd_sub2"/>
</dbReference>
<comment type="catalytic activity">
    <reaction evidence="8">
        <text>tRNA(Glu) + L-glutamate + ATP = L-glutamyl-tRNA(Glu) + AMP + diphosphate</text>
        <dbReference type="Rhea" id="RHEA:23540"/>
        <dbReference type="Rhea" id="RHEA-COMP:9663"/>
        <dbReference type="Rhea" id="RHEA-COMP:9680"/>
        <dbReference type="ChEBI" id="CHEBI:29985"/>
        <dbReference type="ChEBI" id="CHEBI:30616"/>
        <dbReference type="ChEBI" id="CHEBI:33019"/>
        <dbReference type="ChEBI" id="CHEBI:78442"/>
        <dbReference type="ChEBI" id="CHEBI:78520"/>
        <dbReference type="ChEBI" id="CHEBI:456215"/>
        <dbReference type="EC" id="6.1.1.17"/>
    </reaction>
</comment>
<dbReference type="GO" id="GO:0005737">
    <property type="term" value="C:cytoplasm"/>
    <property type="evidence" value="ECO:0007669"/>
    <property type="project" value="UniProtKB-SubCell"/>
</dbReference>
<comment type="subcellular location">
    <subcellularLocation>
        <location evidence="8">Cytoplasm</location>
    </subcellularLocation>
</comment>
<name>A0A495D3H2_9PROT</name>
<dbReference type="EC" id="6.1.1.17" evidence="8"/>
<evidence type="ECO:0000313" key="12">
    <source>
        <dbReference type="Proteomes" id="UP000273675"/>
    </source>
</evidence>
<sequence>MTKVRFAPSPTGKLHVGNVRTAIFNYLFARKAGGTFVLRIDDTDVERSTQAYEDGIRADLTWLGISWDETFKQSDRFDRYEAAAETLKAKGLLYPCYETGEDLDRKRRLQMANGRPPVYDRAALDLTDAEKAAFEAEGRKPHWRFKLSGNPVEWDDMVRGHVAIETSSLSDPILIREDGSYLYTLPSVLDDIESEITHIIRGEDHTTNSGAQIEIFEALGGKAPIFGHQALLVGADGGKLSKRTGSLGIADLRDVDGLEPMAIMSLLARIGTSDPVEAFADVEGILEGFDLGKLSRSPARFDDEELKRVNAKLLHAMPYADAQPKLAALGADKGEAVWEAVRPNLETLADAKAWAVLIDGPVTPVIEDADYAAAAAQHLPAGVLDSESWSAWTNTLKEATGRKGKMLFMPLRQMLTGAERGPEMAVLLPLIGREKVLKRLAGETA</sequence>
<comment type="subunit">
    <text evidence="8">Monomer.</text>
</comment>
<evidence type="ECO:0000259" key="10">
    <source>
        <dbReference type="Pfam" id="PF19269"/>
    </source>
</evidence>
<dbReference type="InterPro" id="IPR045462">
    <property type="entry name" value="aa-tRNA-synth_I_cd-bd"/>
</dbReference>
<evidence type="ECO:0000256" key="8">
    <source>
        <dbReference type="HAMAP-Rule" id="MF_00022"/>
    </source>
</evidence>
<dbReference type="InterPro" id="IPR008925">
    <property type="entry name" value="aa_tRNA-synth_I_cd-bd_sf"/>
</dbReference>
<keyword evidence="7 8" id="KW-0030">Aminoacyl-tRNA synthetase</keyword>
<keyword evidence="3 8" id="KW-0436">Ligase</keyword>
<dbReference type="Pfam" id="PF19269">
    <property type="entry name" value="Anticodon_2"/>
    <property type="match status" value="1"/>
</dbReference>
<dbReference type="SUPFAM" id="SSF48163">
    <property type="entry name" value="An anticodon-binding domain of class I aminoacyl-tRNA synthetases"/>
    <property type="match status" value="1"/>
</dbReference>
<dbReference type="PRINTS" id="PR00987">
    <property type="entry name" value="TRNASYNTHGLU"/>
</dbReference>
<keyword evidence="4 8" id="KW-0547">Nucleotide-binding</keyword>
<dbReference type="PANTHER" id="PTHR43311:SF2">
    <property type="entry name" value="GLUTAMATE--TRNA LIGASE, MITOCHONDRIAL-RELATED"/>
    <property type="match status" value="1"/>
</dbReference>
<dbReference type="RefSeq" id="WP_121212294.1">
    <property type="nucleotide sequence ID" value="NZ_RBIM01000007.1"/>
</dbReference>
<dbReference type="Pfam" id="PF00749">
    <property type="entry name" value="tRNA-synt_1c"/>
    <property type="match status" value="1"/>
</dbReference>
<accession>A0A495D3H2</accession>
<feature type="short sequence motif" description="'HIGH' region" evidence="8">
    <location>
        <begin position="8"/>
        <end position="18"/>
    </location>
</feature>
<evidence type="ECO:0000256" key="7">
    <source>
        <dbReference type="ARBA" id="ARBA00023146"/>
    </source>
</evidence>
<dbReference type="PANTHER" id="PTHR43311">
    <property type="entry name" value="GLUTAMATE--TRNA LIGASE"/>
    <property type="match status" value="1"/>
</dbReference>
<dbReference type="NCBIfam" id="TIGR00464">
    <property type="entry name" value="gltX_bact"/>
    <property type="match status" value="1"/>
</dbReference>
<comment type="function">
    <text evidence="8">Catalyzes the attachment of glutamate to tRNA(Glu) in a two-step reaction: glutamate is first activated by ATP to form Glu-AMP and then transferred to the acceptor end of tRNA(Glu).</text>
</comment>
<comment type="caution">
    <text evidence="8">Lacks conserved residue(s) required for the propagation of feature annotation.</text>
</comment>
<feature type="binding site" evidence="8">
    <location>
        <position position="242"/>
    </location>
    <ligand>
        <name>ATP</name>
        <dbReference type="ChEBI" id="CHEBI:30616"/>
    </ligand>
</feature>
<evidence type="ECO:0000313" key="11">
    <source>
        <dbReference type="EMBL" id="RKQ95309.1"/>
    </source>
</evidence>
<evidence type="ECO:0000259" key="9">
    <source>
        <dbReference type="Pfam" id="PF00749"/>
    </source>
</evidence>
<gene>
    <name evidence="8" type="primary">gltX</name>
    <name evidence="11" type="ORF">C7435_2999</name>
</gene>
<evidence type="ECO:0000256" key="2">
    <source>
        <dbReference type="ARBA" id="ARBA00022490"/>
    </source>
</evidence>
<dbReference type="Proteomes" id="UP000273675">
    <property type="component" value="Unassembled WGS sequence"/>
</dbReference>
<dbReference type="GO" id="GO:0000049">
    <property type="term" value="F:tRNA binding"/>
    <property type="evidence" value="ECO:0007669"/>
    <property type="project" value="InterPro"/>
</dbReference>
<dbReference type="GO" id="GO:0006424">
    <property type="term" value="P:glutamyl-tRNA aminoacylation"/>
    <property type="evidence" value="ECO:0007669"/>
    <property type="project" value="UniProtKB-UniRule"/>
</dbReference>
<reference evidence="11 12" key="1">
    <citation type="submission" date="2018-10" db="EMBL/GenBank/DDBJ databases">
        <title>Genomic Encyclopedia of Type Strains, Phase IV (KMG-IV): sequencing the most valuable type-strain genomes for metagenomic binning, comparative biology and taxonomic classification.</title>
        <authorList>
            <person name="Goeker M."/>
        </authorList>
    </citation>
    <scope>NUCLEOTIDE SEQUENCE [LARGE SCALE GENOMIC DNA]</scope>
    <source>
        <strain evidence="11 12">DSM 4734</strain>
    </source>
</reference>
<dbReference type="SUPFAM" id="SSF52374">
    <property type="entry name" value="Nucleotidylyl transferase"/>
    <property type="match status" value="1"/>
</dbReference>
<evidence type="ECO:0000256" key="5">
    <source>
        <dbReference type="ARBA" id="ARBA00022840"/>
    </source>
</evidence>
<dbReference type="Gene3D" id="1.10.10.350">
    <property type="match status" value="1"/>
</dbReference>
<keyword evidence="5 8" id="KW-0067">ATP-binding</keyword>
<feature type="domain" description="Glutamyl/glutaminyl-tRNA synthetase class Ib catalytic" evidence="9">
    <location>
        <begin position="3"/>
        <end position="307"/>
    </location>
</feature>
<dbReference type="InterPro" id="IPR000924">
    <property type="entry name" value="Glu/Gln-tRNA-synth"/>
</dbReference>